<dbReference type="SUPFAM" id="SSF50969">
    <property type="entry name" value="YVTN repeat-like/Quinoprotein amine dehydrogenase"/>
    <property type="match status" value="1"/>
</dbReference>
<organism evidence="1 2">
    <name type="scientific">Tessaracoccus aquimaris</name>
    <dbReference type="NCBI Taxonomy" id="1332264"/>
    <lineage>
        <taxon>Bacteria</taxon>
        <taxon>Bacillati</taxon>
        <taxon>Actinomycetota</taxon>
        <taxon>Actinomycetes</taxon>
        <taxon>Propionibacteriales</taxon>
        <taxon>Propionibacteriaceae</taxon>
        <taxon>Tessaracoccus</taxon>
    </lineage>
</organism>
<evidence type="ECO:0000313" key="2">
    <source>
        <dbReference type="Proteomes" id="UP000188145"/>
    </source>
</evidence>
<dbReference type="InterPro" id="IPR015943">
    <property type="entry name" value="WD40/YVTN_repeat-like_dom_sf"/>
</dbReference>
<keyword evidence="2" id="KW-1185">Reference proteome</keyword>
<evidence type="ECO:0000313" key="1">
    <source>
        <dbReference type="EMBL" id="AQP49321.1"/>
    </source>
</evidence>
<name>A0A1Q2CT66_9ACTN</name>
<reference evidence="2" key="1">
    <citation type="submission" date="2017-02" db="EMBL/GenBank/DDBJ databases">
        <title>Tessaracoccus aquaemaris sp. nov., isolated from the intestine of a Korean rockfish, Sebastes schlegelii, in a marine aquaculture pond.</title>
        <authorList>
            <person name="Tak E.J."/>
            <person name="Bae J.-W."/>
        </authorList>
    </citation>
    <scope>NUCLEOTIDE SEQUENCE [LARGE SCALE GENOMIC DNA]</scope>
    <source>
        <strain evidence="2">NSG39</strain>
    </source>
</reference>
<protein>
    <recommendedName>
        <fullName evidence="3">Secreted protein</fullName>
    </recommendedName>
</protein>
<dbReference type="Gene3D" id="2.130.10.10">
    <property type="entry name" value="YVTN repeat-like/Quinoprotein amine dehydrogenase"/>
    <property type="match status" value="1"/>
</dbReference>
<evidence type="ECO:0008006" key="3">
    <source>
        <dbReference type="Google" id="ProtNLM"/>
    </source>
</evidence>
<dbReference type="EMBL" id="CP019606">
    <property type="protein sequence ID" value="AQP49321.1"/>
    <property type="molecule type" value="Genomic_DNA"/>
</dbReference>
<dbReference type="KEGG" id="tes:BW730_10400"/>
<dbReference type="AlphaFoldDB" id="A0A1Q2CT66"/>
<proteinExistence type="predicted"/>
<dbReference type="STRING" id="1332264.BW730_10400"/>
<dbReference type="Proteomes" id="UP000188145">
    <property type="component" value="Chromosome"/>
</dbReference>
<sequence>MSHDGGLSTVDLATGDTISTIPTEGLVRLNDSGDGRHVMVTEGDAFRVFDGGLQAESHGDHSHYYASEPAFTDVSYTAAKPGHAVAHGDHTALFGDGDGSIQIIESDAIAEAGAPVEKLAADAPHHGVAVRLGDGSVLHTQGTTEARTTVQVRAADKVIAETTNCPSTHGEATAKPSSGGDVAVIGCANGAVVYRGGAFHKVAIEGNYGRSGTLAGSPTSTIVLADYKVDESAEHEHPTQVALIDTTDASLRLVDLGASYWFRSLARGPHGEALVLTTDGAVQVIDPDKGTVTASVAAIGAWQENEDWHAPGPILKVSGERAYVTDAAADELVVIDLHDLEVVERHALGVTPFEIAIVTGQPDQPHEH</sequence>
<accession>A0A1Q2CT66</accession>
<dbReference type="InterPro" id="IPR011044">
    <property type="entry name" value="Quino_amine_DH_bsu"/>
</dbReference>
<gene>
    <name evidence="1" type="ORF">BW730_10400</name>
</gene>